<evidence type="ECO:0000313" key="2">
    <source>
        <dbReference type="Proteomes" id="UP000188388"/>
    </source>
</evidence>
<reference evidence="2" key="1">
    <citation type="submission" date="2017-01" db="EMBL/GenBank/DDBJ databases">
        <authorList>
            <person name="Brunel B."/>
        </authorList>
    </citation>
    <scope>NUCLEOTIDE SEQUENCE [LARGE SCALE GENOMIC DNA]</scope>
</reference>
<evidence type="ECO:0000313" key="1">
    <source>
        <dbReference type="EMBL" id="SIT53328.1"/>
    </source>
</evidence>
<dbReference type="AlphaFoldDB" id="A0A1R3V0C7"/>
<organism evidence="1 2">
    <name type="scientific">Mesorhizobium prunaredense</name>
    <dbReference type="NCBI Taxonomy" id="1631249"/>
    <lineage>
        <taxon>Bacteria</taxon>
        <taxon>Pseudomonadati</taxon>
        <taxon>Pseudomonadota</taxon>
        <taxon>Alphaproteobacteria</taxon>
        <taxon>Hyphomicrobiales</taxon>
        <taxon>Phyllobacteriaceae</taxon>
        <taxon>Mesorhizobium</taxon>
    </lineage>
</organism>
<proteinExistence type="predicted"/>
<keyword evidence="2" id="KW-1185">Reference proteome</keyword>
<dbReference type="RefSeq" id="WP_167378608.1">
    <property type="nucleotide sequence ID" value="NZ_FTPD01000003.1"/>
</dbReference>
<name>A0A1R3V0C7_9HYPH</name>
<gene>
    <name evidence="1" type="ORF">BQ8794_110134</name>
</gene>
<dbReference type="EMBL" id="FTPD01000003">
    <property type="protein sequence ID" value="SIT53328.1"/>
    <property type="molecule type" value="Genomic_DNA"/>
</dbReference>
<protein>
    <submittedName>
        <fullName evidence="1">Uncharacterized protein</fullName>
    </submittedName>
</protein>
<sequence length="88" mass="9860">MSGVTLEGRILQGGWERLVQIGDATQLGRLRFSRVIIDGSDENDRAGVTKLEERGFRTLHEPTEDLPDFRGAVVARRLAANDQPRESR</sequence>
<dbReference type="Proteomes" id="UP000188388">
    <property type="component" value="Unassembled WGS sequence"/>
</dbReference>
<accession>A0A1R3V0C7</accession>